<feature type="region of interest" description="Disordered" evidence="1">
    <location>
        <begin position="105"/>
        <end position="124"/>
    </location>
</feature>
<comment type="caution">
    <text evidence="3">The sequence shown here is derived from an EMBL/GenBank/DDBJ whole genome shotgun (WGS) entry which is preliminary data.</text>
</comment>
<dbReference type="Proteomes" id="UP001501218">
    <property type="component" value="Unassembled WGS sequence"/>
</dbReference>
<dbReference type="GO" id="GO:0016757">
    <property type="term" value="F:glycosyltransferase activity"/>
    <property type="evidence" value="ECO:0007669"/>
    <property type="project" value="UniProtKB-KW"/>
</dbReference>
<evidence type="ECO:0000256" key="1">
    <source>
        <dbReference type="SAM" id="MobiDB-lite"/>
    </source>
</evidence>
<keyword evidence="3" id="KW-0328">Glycosyltransferase</keyword>
<feature type="domain" description="Phosphoribosyltransferase" evidence="2">
    <location>
        <begin position="16"/>
        <end position="177"/>
    </location>
</feature>
<accession>A0ABN3GIR1</accession>
<dbReference type="CDD" id="cd06223">
    <property type="entry name" value="PRTases_typeI"/>
    <property type="match status" value="1"/>
</dbReference>
<dbReference type="Pfam" id="PF00156">
    <property type="entry name" value="Pribosyltran"/>
    <property type="match status" value="1"/>
</dbReference>
<dbReference type="InterPro" id="IPR029057">
    <property type="entry name" value="PRTase-like"/>
</dbReference>
<dbReference type="Gene3D" id="3.40.50.2020">
    <property type="match status" value="1"/>
</dbReference>
<sequence length="223" mass="23268">MRFRPRATPGYADRAHAGRALARHLEGVQLSGPVVFGLARGGVPVAAEVARGLGAPLRVCVARKIGAPGQPELALGAVTAHGPAGYDDRLVRSFGLGDAELAELTERERNEARQREARYTRGPAPELGGRDVVLVDDGLATGATARAAIGMLREHAPRRVVLAVPVGSPDSVRALELVADVVVCVLQPVDFAAVGQWYGEFGATTDAEIDGILDELGGAAEQD</sequence>
<proteinExistence type="predicted"/>
<name>A0ABN3GIR1_9PSEU</name>
<evidence type="ECO:0000313" key="3">
    <source>
        <dbReference type="EMBL" id="GAA2352376.1"/>
    </source>
</evidence>
<keyword evidence="3" id="KW-0808">Transferase</keyword>
<dbReference type="InterPro" id="IPR000836">
    <property type="entry name" value="PRTase_dom"/>
</dbReference>
<organism evidence="3 4">
    <name type="scientific">Saccharopolyspora halophila</name>
    <dbReference type="NCBI Taxonomy" id="405551"/>
    <lineage>
        <taxon>Bacteria</taxon>
        <taxon>Bacillati</taxon>
        <taxon>Actinomycetota</taxon>
        <taxon>Actinomycetes</taxon>
        <taxon>Pseudonocardiales</taxon>
        <taxon>Pseudonocardiaceae</taxon>
        <taxon>Saccharopolyspora</taxon>
    </lineage>
</organism>
<dbReference type="Gene3D" id="3.30.1310.20">
    <property type="entry name" value="PRTase-like"/>
    <property type="match status" value="1"/>
</dbReference>
<feature type="compositionally biased region" description="Basic and acidic residues" evidence="1">
    <location>
        <begin position="105"/>
        <end position="119"/>
    </location>
</feature>
<evidence type="ECO:0000313" key="4">
    <source>
        <dbReference type="Proteomes" id="UP001501218"/>
    </source>
</evidence>
<dbReference type="SUPFAM" id="SSF53271">
    <property type="entry name" value="PRTase-like"/>
    <property type="match status" value="1"/>
</dbReference>
<gene>
    <name evidence="3" type="ORF">GCM10009854_32940</name>
</gene>
<dbReference type="EMBL" id="BAAARA010000010">
    <property type="protein sequence ID" value="GAA2352376.1"/>
    <property type="molecule type" value="Genomic_DNA"/>
</dbReference>
<evidence type="ECO:0000259" key="2">
    <source>
        <dbReference type="Pfam" id="PF00156"/>
    </source>
</evidence>
<protein>
    <submittedName>
        <fullName evidence="3">Phosphoribosyltransferase family protein</fullName>
    </submittedName>
</protein>
<keyword evidence="4" id="KW-1185">Reference proteome</keyword>
<reference evidence="3 4" key="1">
    <citation type="journal article" date="2019" name="Int. J. Syst. Evol. Microbiol.">
        <title>The Global Catalogue of Microorganisms (GCM) 10K type strain sequencing project: providing services to taxonomists for standard genome sequencing and annotation.</title>
        <authorList>
            <consortium name="The Broad Institute Genomics Platform"/>
            <consortium name="The Broad Institute Genome Sequencing Center for Infectious Disease"/>
            <person name="Wu L."/>
            <person name="Ma J."/>
        </authorList>
    </citation>
    <scope>NUCLEOTIDE SEQUENCE [LARGE SCALE GENOMIC DNA]</scope>
    <source>
        <strain evidence="3 4">JCM 16221</strain>
    </source>
</reference>